<feature type="coiled-coil region" evidence="4">
    <location>
        <begin position="384"/>
        <end position="478"/>
    </location>
</feature>
<dbReference type="RefSeq" id="XP_017785133.1">
    <property type="nucleotide sequence ID" value="XM_017929644.1"/>
</dbReference>
<evidence type="ECO:0000313" key="7">
    <source>
        <dbReference type="RefSeq" id="XP_017785133.1"/>
    </source>
</evidence>
<sequence length="497" mass="61051">MENRKIRPTSRFEEEMVRKRERESRRAETWNGAVKYYEKFEKNNAKFEEWTSPRYYETNNDLMATIKTKRDKLDNLEERRKKLRQLLQDDDRTYAIEATMKMTDRFKENKDIETLKMINDEIKEKEERKQRHEAEKGLYNHWRNNNVVLRECQRQKNTRELKLSWLDQQIEKRMAKERETQMTRKQLEERDACIKRMKVQESEFQAMTQQKSKQLQDDLVTQMNEIMLKDNEAEELKQLERKQMEQQIKLNEIQKQSELEQKRRKDQEVALFNLKQHSRKLELKSKEMERQLIEDEETIRRIKDEEFLERIEDAQKKQVLKESLNSILQLLRELRNLELSRRPHMGFVFESEARDLYNQFEQSWTQEKNMREGLMKDVFLEVKSQIEENARNNLKKQKDLLQERQAMLDDIEKRNSELQLLEDEKERKREEIKSDLDAQIRYKQKFRSKLNNLEKLRNNEELEKIQLEEERLKKEISKISMGNTGKFYGRQRFKEFT</sequence>
<dbReference type="Proteomes" id="UP000695000">
    <property type="component" value="Unplaced"/>
</dbReference>
<reference evidence="7" key="1">
    <citation type="submission" date="2025-08" db="UniProtKB">
        <authorList>
            <consortium name="RefSeq"/>
        </authorList>
    </citation>
    <scope>IDENTIFICATION</scope>
    <source>
        <tissue evidence="7">Whole Larva</tissue>
    </source>
</reference>
<name>A0ABM1NE83_NICVS</name>
<keyword evidence="3" id="KW-0206">Cytoskeleton</keyword>
<dbReference type="PANTHER" id="PTHR31183:SF2">
    <property type="entry name" value="TRICHOPLEIN KERATIN FILAMENT-BINDING PROTEIN"/>
    <property type="match status" value="1"/>
</dbReference>
<evidence type="ECO:0000313" key="6">
    <source>
        <dbReference type="Proteomes" id="UP000695000"/>
    </source>
</evidence>
<dbReference type="GeneID" id="108568505"/>
<evidence type="ECO:0000256" key="1">
    <source>
        <dbReference type="ARBA" id="ARBA00004245"/>
    </source>
</evidence>
<keyword evidence="4" id="KW-0175">Coiled coil</keyword>
<feature type="region of interest" description="Disordered" evidence="5">
    <location>
        <begin position="1"/>
        <end position="23"/>
    </location>
</feature>
<dbReference type="InterPro" id="IPR043596">
    <property type="entry name" value="CFAP53/TCHP"/>
</dbReference>
<protein>
    <submittedName>
        <fullName evidence="7">Trichoplein keratin filament-binding protein-like</fullName>
    </submittedName>
</protein>
<evidence type="ECO:0000256" key="5">
    <source>
        <dbReference type="SAM" id="MobiDB-lite"/>
    </source>
</evidence>
<feature type="coiled-coil region" evidence="4">
    <location>
        <begin position="229"/>
        <end position="340"/>
    </location>
</feature>
<keyword evidence="6" id="KW-1185">Reference proteome</keyword>
<gene>
    <name evidence="7" type="primary">LOC108568505</name>
</gene>
<dbReference type="PANTHER" id="PTHR31183">
    <property type="entry name" value="TRICHOPLEIN KERATIN FILAMENT-BINDING PROTEIN FAMILY MEMBER"/>
    <property type="match status" value="1"/>
</dbReference>
<evidence type="ECO:0000256" key="3">
    <source>
        <dbReference type="ARBA" id="ARBA00023212"/>
    </source>
</evidence>
<proteinExistence type="predicted"/>
<keyword evidence="2" id="KW-0963">Cytoplasm</keyword>
<accession>A0ABM1NE83</accession>
<feature type="coiled-coil region" evidence="4">
    <location>
        <begin position="59"/>
        <end position="135"/>
    </location>
</feature>
<evidence type="ECO:0000256" key="4">
    <source>
        <dbReference type="SAM" id="Coils"/>
    </source>
</evidence>
<organism evidence="6 7">
    <name type="scientific">Nicrophorus vespilloides</name>
    <name type="common">Boreal carrion beetle</name>
    <dbReference type="NCBI Taxonomy" id="110193"/>
    <lineage>
        <taxon>Eukaryota</taxon>
        <taxon>Metazoa</taxon>
        <taxon>Ecdysozoa</taxon>
        <taxon>Arthropoda</taxon>
        <taxon>Hexapoda</taxon>
        <taxon>Insecta</taxon>
        <taxon>Pterygota</taxon>
        <taxon>Neoptera</taxon>
        <taxon>Endopterygota</taxon>
        <taxon>Coleoptera</taxon>
        <taxon>Polyphaga</taxon>
        <taxon>Staphyliniformia</taxon>
        <taxon>Silphidae</taxon>
        <taxon>Nicrophorinae</taxon>
        <taxon>Nicrophorus</taxon>
    </lineage>
</organism>
<comment type="subcellular location">
    <subcellularLocation>
        <location evidence="1">Cytoplasm</location>
        <location evidence="1">Cytoskeleton</location>
    </subcellularLocation>
</comment>
<evidence type="ECO:0000256" key="2">
    <source>
        <dbReference type="ARBA" id="ARBA00022490"/>
    </source>
</evidence>